<comment type="subcellular location">
    <subcellularLocation>
        <location evidence="1">Secreted</location>
    </subcellularLocation>
</comment>
<accession>A0AAX7VGS4</accession>
<evidence type="ECO:0000256" key="5">
    <source>
        <dbReference type="ARBA" id="ARBA00023157"/>
    </source>
</evidence>
<evidence type="ECO:0000313" key="12">
    <source>
        <dbReference type="Proteomes" id="UP000265100"/>
    </source>
</evidence>
<dbReference type="SMART" id="SM00201">
    <property type="entry name" value="SO"/>
    <property type="match status" value="2"/>
</dbReference>
<feature type="repeat" description="Hemopexin" evidence="7">
    <location>
        <begin position="469"/>
        <end position="516"/>
    </location>
</feature>
<evidence type="ECO:0000256" key="7">
    <source>
        <dbReference type="PROSITE-ProRule" id="PRU01011"/>
    </source>
</evidence>
<dbReference type="Proteomes" id="UP000265100">
    <property type="component" value="Chromosome 17"/>
</dbReference>
<dbReference type="InterPro" id="IPR036024">
    <property type="entry name" value="Somatomedin_B-like_dom_sf"/>
</dbReference>
<evidence type="ECO:0000256" key="6">
    <source>
        <dbReference type="ARBA" id="ARBA00023180"/>
    </source>
</evidence>
<dbReference type="SUPFAM" id="SSF90188">
    <property type="entry name" value="Somatomedin B domain"/>
    <property type="match status" value="2"/>
</dbReference>
<dbReference type="Gene3D" id="4.10.410.20">
    <property type="match status" value="2"/>
</dbReference>
<keyword evidence="5" id="KW-1015">Disulfide bond</keyword>
<feature type="domain" description="SMB" evidence="10">
    <location>
        <begin position="21"/>
        <end position="60"/>
    </location>
</feature>
<dbReference type="InterPro" id="IPR036375">
    <property type="entry name" value="Hemopexin-like_dom_sf"/>
</dbReference>
<evidence type="ECO:0000256" key="4">
    <source>
        <dbReference type="ARBA" id="ARBA00022737"/>
    </source>
</evidence>
<dbReference type="CDD" id="cd00094">
    <property type="entry name" value="HX"/>
    <property type="match status" value="1"/>
</dbReference>
<reference evidence="11" key="4">
    <citation type="submission" date="2025-09" db="UniProtKB">
        <authorList>
            <consortium name="Ensembl"/>
        </authorList>
    </citation>
    <scope>IDENTIFICATION</scope>
</reference>
<dbReference type="SMART" id="SM00120">
    <property type="entry name" value="HX"/>
    <property type="match status" value="2"/>
</dbReference>
<feature type="compositionally biased region" description="Acidic residues" evidence="8">
    <location>
        <begin position="408"/>
        <end position="418"/>
    </location>
</feature>
<dbReference type="InterPro" id="IPR018487">
    <property type="entry name" value="Hemopexin-like_repeat"/>
</dbReference>
<reference evidence="11" key="3">
    <citation type="submission" date="2025-08" db="UniProtKB">
        <authorList>
            <consortium name="Ensembl"/>
        </authorList>
    </citation>
    <scope>IDENTIFICATION</scope>
</reference>
<feature type="region of interest" description="Disordered" evidence="8">
    <location>
        <begin position="141"/>
        <end position="350"/>
    </location>
</feature>
<feature type="region of interest" description="Disordered" evidence="8">
    <location>
        <begin position="363"/>
        <end position="423"/>
    </location>
</feature>
<feature type="compositionally biased region" description="Basic and acidic residues" evidence="8">
    <location>
        <begin position="394"/>
        <end position="407"/>
    </location>
</feature>
<dbReference type="SUPFAM" id="SSF50923">
    <property type="entry name" value="Hemopexin-like domain"/>
    <property type="match status" value="1"/>
</dbReference>
<dbReference type="PANTHER" id="PTHR22917:SF1">
    <property type="entry name" value="PROTEOGLYCAN 4"/>
    <property type="match status" value="1"/>
</dbReference>
<dbReference type="PANTHER" id="PTHR22917">
    <property type="entry name" value="HEMOPEXIN DOMAIN-CONTAINING PROTEIN"/>
    <property type="match status" value="1"/>
</dbReference>
<proteinExistence type="predicted"/>
<dbReference type="InterPro" id="IPR001212">
    <property type="entry name" value="Somatomedin_B_dom"/>
</dbReference>
<evidence type="ECO:0000256" key="1">
    <source>
        <dbReference type="ARBA" id="ARBA00004613"/>
    </source>
</evidence>
<dbReference type="InterPro" id="IPR000585">
    <property type="entry name" value="Hemopexin-like_dom"/>
</dbReference>
<reference evidence="11 12" key="1">
    <citation type="submission" date="2018-05" db="EMBL/GenBank/DDBJ databases">
        <authorList>
            <person name="Datahose"/>
        </authorList>
    </citation>
    <scope>NUCLEOTIDE SEQUENCE</scope>
</reference>
<dbReference type="Gene3D" id="2.110.10.10">
    <property type="entry name" value="Hemopexin-like domain"/>
    <property type="match status" value="1"/>
</dbReference>
<keyword evidence="6" id="KW-0325">Glycoprotein</keyword>
<dbReference type="GeneTree" id="ENSGT00530000063751"/>
<feature type="compositionally biased region" description="Low complexity" evidence="8">
    <location>
        <begin position="250"/>
        <end position="269"/>
    </location>
</feature>
<dbReference type="Ensembl" id="ENSACLT00000055121.1">
    <property type="protein sequence ID" value="ENSACLP00000081818.1"/>
    <property type="gene ID" value="ENSACLG00000010173.2"/>
</dbReference>
<sequence length="654" mass="70348">MSSTLLCALIFLACALTFSGAQTSCRGRCGGEYYRGYRCQCDYNCLSYGECCNDYESQCTTKNSCKGRCGENFKRGRLCSCDSDCITYNQCCPDYKNHCDAQEQNSGEASAAAAKKTSSCNNVNDNKSKDQTLKEATDQLSTFSEGNDEDDSSVPPVGPTSHPPDDPTDDVSGPIFPTEDFSKTEPEDLEASPVPEISSDYELSTVDPLGEISTEATPTAARTPSDNDDLVSTTAEAPSDSTTAADHISSEPTSTSVPSVEPSSSTSSPQLDAQTPAVAIMEAVFPSDEPDNSLLTITSASSTIPEEPTASHPEDVTASNPSVLPSTSASSVGSEEISMVEAVTTHAPSPTTAAWSIATDDLQTSKPTGAQEPEPTPPVEKPEPYEPDPAKPTSKPDTKPLETRNIDDTGDYQADDSNDTNLCSGRPVSGVTTLRNGTMVVFRGHYFWLLDSNRVPGPPRGITQEWGVPSPIDTVFTRCNCQGKTYIFKGSQYWRFENDALDPGYPKVITTGFDGLRGHITAALSVPQYKRRAESVYFFKRGGMVQKYSYQAGVRPTCGKKVQYAVYTVRNRVVRQAAPVLGPVINIRTSWRGFPPAVTAAVSVPTTAEPEGYRYFVFSGPKSYNVRLDGERPVIAPPAAGSSPQSNNFIRCSQ</sequence>
<feature type="compositionally biased region" description="Low complexity" evidence="8">
    <location>
        <begin position="293"/>
        <end position="304"/>
    </location>
</feature>
<dbReference type="InterPro" id="IPR018486">
    <property type="entry name" value="Hemopexin_CS"/>
</dbReference>
<feature type="signal peptide" evidence="9">
    <location>
        <begin position="1"/>
        <end position="21"/>
    </location>
</feature>
<evidence type="ECO:0000313" key="11">
    <source>
        <dbReference type="Ensembl" id="ENSACLP00000081818.1"/>
    </source>
</evidence>
<evidence type="ECO:0000256" key="2">
    <source>
        <dbReference type="ARBA" id="ARBA00022525"/>
    </source>
</evidence>
<reference evidence="12" key="2">
    <citation type="submission" date="2023-03" db="EMBL/GenBank/DDBJ databases">
        <authorList>
            <consortium name="Wellcome Sanger Institute Data Sharing"/>
        </authorList>
    </citation>
    <scope>NUCLEOTIDE SEQUENCE [LARGE SCALE GENOMIC DNA]</scope>
</reference>
<dbReference type="PROSITE" id="PS51642">
    <property type="entry name" value="HEMOPEXIN_2"/>
    <property type="match status" value="1"/>
</dbReference>
<feature type="domain" description="SMB" evidence="10">
    <location>
        <begin position="61"/>
        <end position="104"/>
    </location>
</feature>
<dbReference type="AlphaFoldDB" id="A0AAX7VGS4"/>
<keyword evidence="3 9" id="KW-0732">Signal</keyword>
<feature type="compositionally biased region" description="Polar residues" evidence="8">
    <location>
        <begin position="317"/>
        <end position="333"/>
    </location>
</feature>
<dbReference type="InterPro" id="IPR051298">
    <property type="entry name" value="Heme_transport/Cell_adhesion"/>
</dbReference>
<keyword evidence="2" id="KW-0964">Secreted</keyword>
<evidence type="ECO:0000256" key="8">
    <source>
        <dbReference type="SAM" id="MobiDB-lite"/>
    </source>
</evidence>
<feature type="chain" id="PRO_5044315768" description="SMB domain-containing protein" evidence="9">
    <location>
        <begin position="22"/>
        <end position="654"/>
    </location>
</feature>
<dbReference type="Pfam" id="PF01033">
    <property type="entry name" value="Somatomedin_B"/>
    <property type="match status" value="2"/>
</dbReference>
<keyword evidence="12" id="KW-1185">Reference proteome</keyword>
<dbReference type="PROSITE" id="PS00024">
    <property type="entry name" value="HEMOPEXIN"/>
    <property type="match status" value="1"/>
</dbReference>
<name>A0AAX7VGS4_ASTCA</name>
<evidence type="ECO:0000256" key="3">
    <source>
        <dbReference type="ARBA" id="ARBA00022729"/>
    </source>
</evidence>
<feature type="compositionally biased region" description="Polar residues" evidence="8">
    <location>
        <begin position="214"/>
        <end position="244"/>
    </location>
</feature>
<keyword evidence="4" id="KW-0677">Repeat</keyword>
<dbReference type="PROSITE" id="PS50958">
    <property type="entry name" value="SMB_2"/>
    <property type="match status" value="2"/>
</dbReference>
<organism evidence="11 12">
    <name type="scientific">Astatotilapia calliptera</name>
    <name type="common">Eastern happy</name>
    <name type="synonym">Chromis callipterus</name>
    <dbReference type="NCBI Taxonomy" id="8154"/>
    <lineage>
        <taxon>Eukaryota</taxon>
        <taxon>Metazoa</taxon>
        <taxon>Chordata</taxon>
        <taxon>Craniata</taxon>
        <taxon>Vertebrata</taxon>
        <taxon>Euteleostomi</taxon>
        <taxon>Actinopterygii</taxon>
        <taxon>Neopterygii</taxon>
        <taxon>Teleostei</taxon>
        <taxon>Neoteleostei</taxon>
        <taxon>Acanthomorphata</taxon>
        <taxon>Ovalentaria</taxon>
        <taxon>Cichlomorphae</taxon>
        <taxon>Cichliformes</taxon>
        <taxon>Cichlidae</taxon>
        <taxon>African cichlids</taxon>
        <taxon>Pseudocrenilabrinae</taxon>
        <taxon>Haplochromini</taxon>
        <taxon>Astatotilapia</taxon>
    </lineage>
</organism>
<dbReference type="GO" id="GO:0005615">
    <property type="term" value="C:extracellular space"/>
    <property type="evidence" value="ECO:0007669"/>
    <property type="project" value="TreeGrafter"/>
</dbReference>
<protein>
    <recommendedName>
        <fullName evidence="10">SMB domain-containing protein</fullName>
    </recommendedName>
</protein>
<evidence type="ECO:0000256" key="9">
    <source>
        <dbReference type="SAM" id="SignalP"/>
    </source>
</evidence>
<dbReference type="Pfam" id="PF00045">
    <property type="entry name" value="Hemopexin"/>
    <property type="match status" value="2"/>
</dbReference>
<dbReference type="PROSITE" id="PS00524">
    <property type="entry name" value="SMB_1"/>
    <property type="match status" value="2"/>
</dbReference>
<evidence type="ECO:0000259" key="10">
    <source>
        <dbReference type="PROSITE" id="PS50958"/>
    </source>
</evidence>